<reference evidence="3 4" key="1">
    <citation type="submission" date="2016-03" db="EMBL/GenBank/DDBJ databases">
        <authorList>
            <person name="Ploux O."/>
        </authorList>
    </citation>
    <scope>NUCLEOTIDE SEQUENCE [LARGE SCALE GENOMIC DNA]</scope>
    <source>
        <strain evidence="3 4">UAMH 11012</strain>
    </source>
</reference>
<dbReference type="InterPro" id="IPR002347">
    <property type="entry name" value="SDR_fam"/>
</dbReference>
<evidence type="ECO:0000313" key="3">
    <source>
        <dbReference type="EMBL" id="CZR60136.1"/>
    </source>
</evidence>
<evidence type="ECO:0000256" key="2">
    <source>
        <dbReference type="SAM" id="MobiDB-lite"/>
    </source>
</evidence>
<dbReference type="CDD" id="cd05233">
    <property type="entry name" value="SDR_c"/>
    <property type="match status" value="1"/>
</dbReference>
<proteinExistence type="inferred from homology"/>
<dbReference type="GO" id="GO:0005737">
    <property type="term" value="C:cytoplasm"/>
    <property type="evidence" value="ECO:0007669"/>
    <property type="project" value="TreeGrafter"/>
</dbReference>
<dbReference type="Gene3D" id="3.40.50.720">
    <property type="entry name" value="NAD(P)-binding Rossmann-like Domain"/>
    <property type="match status" value="2"/>
</dbReference>
<dbReference type="InterPro" id="IPR051468">
    <property type="entry name" value="Fungal_SecMetab_SDRs"/>
</dbReference>
<evidence type="ECO:0000256" key="1">
    <source>
        <dbReference type="ARBA" id="ARBA00006484"/>
    </source>
</evidence>
<feature type="region of interest" description="Disordered" evidence="2">
    <location>
        <begin position="369"/>
        <end position="422"/>
    </location>
</feature>
<protein>
    <submittedName>
        <fullName evidence="3">Uncharacterized protein</fullName>
    </submittedName>
</protein>
<sequence length="596" mass="65871">MLNSEASCRDFIATQTASTIAAQIRRDQELCKAHKLPSPIVHYLPSANTNICDAIANELCPETASYGPSITRAQYSGIVQGIKAYLGQMNQFSRHETLPSVEFEEKSPSREDVEITLQVLSHCIKTQNLGDVNFKTPLDDVLRALSTHLKDPNRSGDSKPQNLGRQAKVNQGFKQGTNIGRKCYICQFWLVTHHPQYPALCQQCGDFNLASSDLSLPSSLQLLGRTALVTGGRLNLGYHTALRLLRCGAKVIVSTRYPRDAETRYLAEKDCSVWKERLKIIGADFRAASDVFQLVSVVKEQLREWSEDGEAKLDILVNNAAQTLTDPLEKERKAVQDEQRLTIECSKSGSAFLLDASGYDARVRGGIQSSRLLGSGPESRKQLPHNPANSTPATMVPQPKAPHSDDTALITNSPPPSKSSWVQSISDIPYEDIISAHSVNTFVPLILTREFLPIMGSHSHLPDTPQTKPLAYILNISSREGIFESRPHHSHKSGHHVHTNLTKAALNMLTETEAGPAWRSRRVAINSVDPGYMSAAPEIEESWRREGSAECPIGWEDGAGRVLWPVVMGEREDGKPVWGRFLKHFGRVEVDPGLGR</sequence>
<dbReference type="OrthoDB" id="191139at2759"/>
<dbReference type="SUPFAM" id="SSF51735">
    <property type="entry name" value="NAD(P)-binding Rossmann-fold domains"/>
    <property type="match status" value="1"/>
</dbReference>
<dbReference type="InterPro" id="IPR036291">
    <property type="entry name" value="NAD(P)-bd_dom_sf"/>
</dbReference>
<dbReference type="GO" id="GO:0016491">
    <property type="term" value="F:oxidoreductase activity"/>
    <property type="evidence" value="ECO:0007669"/>
    <property type="project" value="TreeGrafter"/>
</dbReference>
<dbReference type="EMBL" id="FJOG01000015">
    <property type="protein sequence ID" value="CZR60136.1"/>
    <property type="molecule type" value="Genomic_DNA"/>
</dbReference>
<dbReference type="PANTHER" id="PTHR43544:SF2">
    <property type="entry name" value="OXIDOREDUCTASE"/>
    <property type="match status" value="1"/>
</dbReference>
<dbReference type="Proteomes" id="UP000184330">
    <property type="component" value="Unassembled WGS sequence"/>
</dbReference>
<dbReference type="PANTHER" id="PTHR43544">
    <property type="entry name" value="SHORT-CHAIN DEHYDROGENASE/REDUCTASE"/>
    <property type="match status" value="1"/>
</dbReference>
<name>A0A1L7X551_9HELO</name>
<gene>
    <name evidence="3" type="ORF">PAC_10032</name>
</gene>
<comment type="similarity">
    <text evidence="1">Belongs to the short-chain dehydrogenases/reductases (SDR) family.</text>
</comment>
<accession>A0A1L7X551</accession>
<evidence type="ECO:0000313" key="4">
    <source>
        <dbReference type="Proteomes" id="UP000184330"/>
    </source>
</evidence>
<dbReference type="AlphaFoldDB" id="A0A1L7X551"/>
<organism evidence="3 4">
    <name type="scientific">Phialocephala subalpina</name>
    <dbReference type="NCBI Taxonomy" id="576137"/>
    <lineage>
        <taxon>Eukaryota</taxon>
        <taxon>Fungi</taxon>
        <taxon>Dikarya</taxon>
        <taxon>Ascomycota</taxon>
        <taxon>Pezizomycotina</taxon>
        <taxon>Leotiomycetes</taxon>
        <taxon>Helotiales</taxon>
        <taxon>Mollisiaceae</taxon>
        <taxon>Phialocephala</taxon>
        <taxon>Phialocephala fortinii species complex</taxon>
    </lineage>
</organism>
<dbReference type="Pfam" id="PF00106">
    <property type="entry name" value="adh_short"/>
    <property type="match status" value="1"/>
</dbReference>
<dbReference type="STRING" id="576137.A0A1L7X551"/>
<keyword evidence="4" id="KW-1185">Reference proteome</keyword>